<evidence type="ECO:0000256" key="1">
    <source>
        <dbReference type="SAM" id="MobiDB-lite"/>
    </source>
</evidence>
<proteinExistence type="predicted"/>
<feature type="compositionally biased region" description="Polar residues" evidence="1">
    <location>
        <begin position="618"/>
        <end position="629"/>
    </location>
</feature>
<dbReference type="GeneID" id="63719973"/>
<feature type="region of interest" description="Disordered" evidence="1">
    <location>
        <begin position="969"/>
        <end position="1012"/>
    </location>
</feature>
<feature type="region of interest" description="Disordered" evidence="1">
    <location>
        <begin position="558"/>
        <end position="670"/>
    </location>
</feature>
<reference evidence="2 3" key="1">
    <citation type="journal article" date="2016" name="Sci. Rep.">
        <title>Insights into Adaptations to a Near-Obligate Nematode Endoparasitic Lifestyle from the Finished Genome of Drechmeria coniospora.</title>
        <authorList>
            <person name="Zhang L."/>
            <person name="Zhou Z."/>
            <person name="Guo Q."/>
            <person name="Fokkens L."/>
            <person name="Miskei M."/>
            <person name="Pocsi I."/>
            <person name="Zhang W."/>
            <person name="Chen M."/>
            <person name="Wang L."/>
            <person name="Sun Y."/>
            <person name="Donzelli B.G."/>
            <person name="Gibson D.M."/>
            <person name="Nelson D.R."/>
            <person name="Luo J.G."/>
            <person name="Rep M."/>
            <person name="Liu H."/>
            <person name="Yang S."/>
            <person name="Wang J."/>
            <person name="Krasnoff S.B."/>
            <person name="Xu Y."/>
            <person name="Molnar I."/>
            <person name="Lin M."/>
        </authorList>
    </citation>
    <scope>NUCLEOTIDE SEQUENCE [LARGE SCALE GENOMIC DNA]</scope>
    <source>
        <strain evidence="2 3">ARSEF 6962</strain>
    </source>
</reference>
<feature type="compositionally biased region" description="Polar residues" evidence="1">
    <location>
        <begin position="845"/>
        <end position="866"/>
    </location>
</feature>
<feature type="compositionally biased region" description="Polar residues" evidence="1">
    <location>
        <begin position="582"/>
        <end position="608"/>
    </location>
</feature>
<protein>
    <submittedName>
        <fullName evidence="2">Uncharacterized protein</fullName>
    </submittedName>
</protein>
<sequence>MVMTRSKRAKRIVRCLSVAQHEDRALGCSTTPLIRYNLLHNYHRCIHVFVDLGEPSEPFSFPSSFDAMPKFLRSQLDAQKIADGTRLWSQVIPILTFIQSNLRRLGKLRGFPTLFVWYCRENHRSYFFFAFVDVKMVSKTYSARDLLRMKDHSAEKEFYDRLYEKLRHDTSFDEIFRLPSDRALPLIREEDAGAYGGIPMHSRVKNSLALAKSTAARQLDGTDYEWKYRGRSESDEDMPQPIGSPAGIDAQKDEGFQRFYKAVISPTHVRVTAGGRIVPNNRGASSPTVNRAKGSTAAEVRLAGRTMTRDQQDLGQYAIPQVPIGAYPHMIPFNPGMTHGVHPGMAAAPPSFPMMPWQFGPLVHHLPHVGQIPAAASNTRNPVLAVQGDRQTEAGNPDASGNHRMPPPEHFDHSRPFGYNGQWMMPQGFPYSPMPVAGFPVPMAGPPMVQPRFGVHAMMQVQAMRPDSSMNSHPLPSASMSASAAVANPPTSSIRKSEVTRRQLANLRQHLRYAEDQLQYNRHQIDEALVEQQILSLRSHIQMFENYLELHLKSEESQKQKLEGADESSGAPSSRDEPGSQALATSDANSGLEGQSVSALQDEVQQNCAVKEQKSTERSTQLPPGSSSTRPPPLKSALKKPRAAEPTKKQSTLPVGAALAPPFQPRTDGATSASMIECSAGLARPIPPSDSLPSVPAVFVDTGANMNNSTPYLVGTLPCGLDPAFARDTDYLYKRSLSEDELRARHMYWGNTPRNLQKGLPKFDGRDFYPPSPVGDSSPEPSPEPEAVTSPTVPRRRVPVGTRADYVLTKKKADSDPFGSLRAGKRPARSHATQSEHLPPRMGSCSDSTTASVDMSPGQGRSQNGRSCEDFRKALGEAVQSAPSGCQDKPASDSGDDSNILFKGRKNTCISKSKSSGDMLPTMLKKGKSSGTAVPGTVSSMTARGVLPNYAGHATASLSPAIATISASPKNVCPRTAGPGDAGGVGRYEETKMENRPPACSNVNGMARRGGC</sequence>
<dbReference type="AlphaFoldDB" id="A0A151GE45"/>
<feature type="region of interest" description="Disordered" evidence="1">
    <location>
        <begin position="879"/>
        <end position="902"/>
    </location>
</feature>
<accession>A0A151GE45</accession>
<dbReference type="RefSeq" id="XP_040654719.1">
    <property type="nucleotide sequence ID" value="XM_040804615.1"/>
</dbReference>
<name>A0A151GE45_DRECN</name>
<organism evidence="2 3">
    <name type="scientific">Drechmeria coniospora</name>
    <name type="common">Nematophagous fungus</name>
    <name type="synonym">Meria coniospora</name>
    <dbReference type="NCBI Taxonomy" id="98403"/>
    <lineage>
        <taxon>Eukaryota</taxon>
        <taxon>Fungi</taxon>
        <taxon>Dikarya</taxon>
        <taxon>Ascomycota</taxon>
        <taxon>Pezizomycotina</taxon>
        <taxon>Sordariomycetes</taxon>
        <taxon>Hypocreomycetidae</taxon>
        <taxon>Hypocreales</taxon>
        <taxon>Ophiocordycipitaceae</taxon>
        <taxon>Drechmeria</taxon>
    </lineage>
</organism>
<evidence type="ECO:0000313" key="3">
    <source>
        <dbReference type="Proteomes" id="UP000076580"/>
    </source>
</evidence>
<dbReference type="Proteomes" id="UP000076580">
    <property type="component" value="Chromosome 03"/>
</dbReference>
<gene>
    <name evidence="2" type="ORF">DCS_07330</name>
</gene>
<evidence type="ECO:0000313" key="2">
    <source>
        <dbReference type="EMBL" id="KYK55367.1"/>
    </source>
</evidence>
<comment type="caution">
    <text evidence="2">The sequence shown here is derived from an EMBL/GenBank/DDBJ whole genome shotgun (WGS) entry which is preliminary data.</text>
</comment>
<dbReference type="EMBL" id="LAYC01000003">
    <property type="protein sequence ID" value="KYK55367.1"/>
    <property type="molecule type" value="Genomic_DNA"/>
</dbReference>
<keyword evidence="3" id="KW-1185">Reference proteome</keyword>
<feature type="region of interest" description="Disordered" evidence="1">
    <location>
        <begin position="751"/>
        <end position="867"/>
    </location>
</feature>
<feature type="compositionally biased region" description="Low complexity" evidence="1">
    <location>
        <begin position="774"/>
        <end position="803"/>
    </location>
</feature>
<dbReference type="InParanoid" id="A0A151GE45"/>